<sequence>MSCSREFVKFESSYLLIAITLGSVDTYP</sequence>
<organism evidence="1">
    <name type="scientific">Rhizophora mucronata</name>
    <name type="common">Asiatic mangrove</name>
    <dbReference type="NCBI Taxonomy" id="61149"/>
    <lineage>
        <taxon>Eukaryota</taxon>
        <taxon>Viridiplantae</taxon>
        <taxon>Streptophyta</taxon>
        <taxon>Embryophyta</taxon>
        <taxon>Tracheophyta</taxon>
        <taxon>Spermatophyta</taxon>
        <taxon>Magnoliopsida</taxon>
        <taxon>eudicotyledons</taxon>
        <taxon>Gunneridae</taxon>
        <taxon>Pentapetalae</taxon>
        <taxon>rosids</taxon>
        <taxon>fabids</taxon>
        <taxon>Malpighiales</taxon>
        <taxon>Rhizophoraceae</taxon>
        <taxon>Rhizophora</taxon>
    </lineage>
</organism>
<proteinExistence type="predicted"/>
<dbReference type="AlphaFoldDB" id="A0A2P2R4A1"/>
<name>A0A2P2R4A1_RHIMU</name>
<protein>
    <submittedName>
        <fullName evidence="1">Uncharacterized protein</fullName>
    </submittedName>
</protein>
<reference evidence="1" key="1">
    <citation type="submission" date="2018-02" db="EMBL/GenBank/DDBJ databases">
        <title>Rhizophora mucronata_Transcriptome.</title>
        <authorList>
            <person name="Meera S.P."/>
            <person name="Sreeshan A."/>
            <person name="Augustine A."/>
        </authorList>
    </citation>
    <scope>NUCLEOTIDE SEQUENCE</scope>
    <source>
        <tissue evidence="1">Leaf</tissue>
    </source>
</reference>
<evidence type="ECO:0000313" key="1">
    <source>
        <dbReference type="EMBL" id="MBX74086.1"/>
    </source>
</evidence>
<accession>A0A2P2R4A1</accession>
<dbReference type="EMBL" id="GGEC01093602">
    <property type="protein sequence ID" value="MBX74086.1"/>
    <property type="molecule type" value="Transcribed_RNA"/>
</dbReference>